<protein>
    <recommendedName>
        <fullName evidence="2">beta-lactamase</fullName>
        <ecNumber evidence="2">3.5.2.6</ecNumber>
    </recommendedName>
</protein>
<evidence type="ECO:0000256" key="3">
    <source>
        <dbReference type="ARBA" id="ARBA00023157"/>
    </source>
</evidence>
<evidence type="ECO:0000256" key="4">
    <source>
        <dbReference type="ARBA" id="ARBA00023251"/>
    </source>
</evidence>
<dbReference type="GO" id="GO:0046677">
    <property type="term" value="P:response to antibiotic"/>
    <property type="evidence" value="ECO:0007669"/>
    <property type="project" value="UniProtKB-KW"/>
</dbReference>
<comment type="caution">
    <text evidence="5">The sequence shown here is derived from an EMBL/GenBank/DDBJ whole genome shotgun (WGS) entry which is preliminary data.</text>
</comment>
<sequence>MRKIWIFAAAVALANAAIDEAGLNACINKGDAASCEKTLAALEKSCSGGDALACYLSAEFYAKGLTGYKDGAKALAIYKDACAAGSAESCYEESVFYLKGDVAPQSFEPSGERLKKACELGSKRACNILELAK</sequence>
<evidence type="ECO:0000256" key="2">
    <source>
        <dbReference type="ARBA" id="ARBA00012865"/>
    </source>
</evidence>
<evidence type="ECO:0000256" key="1">
    <source>
        <dbReference type="ARBA" id="ARBA00001526"/>
    </source>
</evidence>
<keyword evidence="3" id="KW-1015">Disulfide bond</keyword>
<gene>
    <name evidence="5" type="ORF">H7R39_04875</name>
</gene>
<dbReference type="SMART" id="SM00671">
    <property type="entry name" value="SEL1"/>
    <property type="match status" value="2"/>
</dbReference>
<name>A0A842J452_9BACT</name>
<dbReference type="EMBL" id="JACLZK010000001">
    <property type="protein sequence ID" value="MBC2882596.1"/>
    <property type="molecule type" value="Genomic_DNA"/>
</dbReference>
<keyword evidence="6" id="KW-1185">Reference proteome</keyword>
<evidence type="ECO:0000313" key="6">
    <source>
        <dbReference type="Proteomes" id="UP000552683"/>
    </source>
</evidence>
<organism evidence="5 6">
    <name type="scientific">Campylobacter massiliensis</name>
    <dbReference type="NCBI Taxonomy" id="2762557"/>
    <lineage>
        <taxon>Bacteria</taxon>
        <taxon>Pseudomonadati</taxon>
        <taxon>Campylobacterota</taxon>
        <taxon>Epsilonproteobacteria</taxon>
        <taxon>Campylobacterales</taxon>
        <taxon>Campylobacteraceae</taxon>
        <taxon>Campylobacter</taxon>
    </lineage>
</organism>
<comment type="catalytic activity">
    <reaction evidence="1">
        <text>a beta-lactam + H2O = a substituted beta-amino acid</text>
        <dbReference type="Rhea" id="RHEA:20401"/>
        <dbReference type="ChEBI" id="CHEBI:15377"/>
        <dbReference type="ChEBI" id="CHEBI:35627"/>
        <dbReference type="ChEBI" id="CHEBI:140347"/>
        <dbReference type="EC" id="3.5.2.6"/>
    </reaction>
</comment>
<reference evidence="5 6" key="1">
    <citation type="submission" date="2020-08" db="EMBL/GenBank/DDBJ databases">
        <title>Complete genome and description of Campylobacter massiliensis Marseille-Q3452 sp. nov.</title>
        <authorList>
            <person name="Antezack A."/>
        </authorList>
    </citation>
    <scope>NUCLEOTIDE SEQUENCE [LARGE SCALE GENOMIC DNA]</scope>
    <source>
        <strain evidence="5 6">Marseille-Q3452</strain>
    </source>
</reference>
<keyword evidence="4" id="KW-0046">Antibiotic resistance</keyword>
<dbReference type="EC" id="3.5.2.6" evidence="2"/>
<dbReference type="RefSeq" id="WP_185898194.1">
    <property type="nucleotide sequence ID" value="NZ_JACLZK010000001.1"/>
</dbReference>
<dbReference type="InterPro" id="IPR011990">
    <property type="entry name" value="TPR-like_helical_dom_sf"/>
</dbReference>
<dbReference type="GO" id="GO:0008800">
    <property type="term" value="F:beta-lactamase activity"/>
    <property type="evidence" value="ECO:0007669"/>
    <property type="project" value="UniProtKB-EC"/>
</dbReference>
<dbReference type="AlphaFoldDB" id="A0A842J452"/>
<proteinExistence type="predicted"/>
<evidence type="ECO:0000313" key="5">
    <source>
        <dbReference type="EMBL" id="MBC2882596.1"/>
    </source>
</evidence>
<dbReference type="Gene3D" id="1.25.40.10">
    <property type="entry name" value="Tetratricopeptide repeat domain"/>
    <property type="match status" value="1"/>
</dbReference>
<accession>A0A842J452</accession>
<dbReference type="SUPFAM" id="SSF81901">
    <property type="entry name" value="HCP-like"/>
    <property type="match status" value="1"/>
</dbReference>
<dbReference type="InterPro" id="IPR006597">
    <property type="entry name" value="Sel1-like"/>
</dbReference>
<dbReference type="Proteomes" id="UP000552683">
    <property type="component" value="Unassembled WGS sequence"/>
</dbReference>